<evidence type="ECO:0000313" key="2">
    <source>
        <dbReference type="EMBL" id="MBL1077855.1"/>
    </source>
</evidence>
<dbReference type="Proteomes" id="UP000602198">
    <property type="component" value="Unassembled WGS sequence"/>
</dbReference>
<organism evidence="2 3">
    <name type="scientific">Nocardia acididurans</name>
    <dbReference type="NCBI Taxonomy" id="2802282"/>
    <lineage>
        <taxon>Bacteria</taxon>
        <taxon>Bacillati</taxon>
        <taxon>Actinomycetota</taxon>
        <taxon>Actinomycetes</taxon>
        <taxon>Mycobacteriales</taxon>
        <taxon>Nocardiaceae</taxon>
        <taxon>Nocardia</taxon>
    </lineage>
</organism>
<feature type="transmembrane region" description="Helical" evidence="1">
    <location>
        <begin position="196"/>
        <end position="218"/>
    </location>
</feature>
<proteinExistence type="predicted"/>
<name>A0ABS1MB18_9NOCA</name>
<protein>
    <submittedName>
        <fullName evidence="2">Uncharacterized protein</fullName>
    </submittedName>
</protein>
<feature type="transmembrane region" description="Helical" evidence="1">
    <location>
        <begin position="115"/>
        <end position="136"/>
    </location>
</feature>
<evidence type="ECO:0000256" key="1">
    <source>
        <dbReference type="SAM" id="Phobius"/>
    </source>
</evidence>
<reference evidence="2 3" key="1">
    <citation type="submission" date="2021-01" db="EMBL/GenBank/DDBJ databases">
        <title>WGS of actinomycetes isolated from Thailand.</title>
        <authorList>
            <person name="Thawai C."/>
        </authorList>
    </citation>
    <scope>NUCLEOTIDE SEQUENCE [LARGE SCALE GENOMIC DNA]</scope>
    <source>
        <strain evidence="2 3">LPG 2</strain>
    </source>
</reference>
<feature type="transmembrane region" description="Helical" evidence="1">
    <location>
        <begin position="88"/>
        <end position="109"/>
    </location>
</feature>
<sequence length="502" mass="55509">MTVTATAPDHSPASNRREHTLIAVRFVLVVAATVGAFWNMWLELAEDVGQGSDIGYVFAVPALATLAAIGIALRRGPELPIYDRQTDVIVGLLGLCCTAALLGLLVLRYPYEYEVLHLDLLAATLFLMSASVLAFGLRPVFRYWPVWLLALIMSIPTLYREAVITLGGTRFADGAAMLIPAFAAGAIAAGRTRPRALAGGVIALGAGAIVLAAMTVWFPSAPIIAYQLIPPIAGTYTSTTVMYFHQREWATLRALDRPILPPTAKRSRSATVTILVAAGLIAFIPNPREYVQASPYFPGLRMPGTPAVAPGWKLLGEREYPWAPRYFGPRTIWARQQWQAQRGNPEWDKESRRRRLMVDIVRADNATTIDRYPEFMMYQLNEPRVSAPVHVDIGHGITARLNTVLDDRQLLSWTWLSWRWQGPDGAQRISLIAADNHLPDARFPQPEPSVPRTFETFLHQILRGRAVELDPEADDIDIGAEHKDRDMLTTVAREIVRNGVGG</sequence>
<keyword evidence="3" id="KW-1185">Reference proteome</keyword>
<keyword evidence="1" id="KW-1133">Transmembrane helix</keyword>
<keyword evidence="1" id="KW-0472">Membrane</keyword>
<evidence type="ECO:0000313" key="3">
    <source>
        <dbReference type="Proteomes" id="UP000602198"/>
    </source>
</evidence>
<feature type="transmembrane region" description="Helical" evidence="1">
    <location>
        <begin position="54"/>
        <end position="76"/>
    </location>
</feature>
<feature type="transmembrane region" description="Helical" evidence="1">
    <location>
        <begin position="171"/>
        <end position="189"/>
    </location>
</feature>
<feature type="transmembrane region" description="Helical" evidence="1">
    <location>
        <begin position="21"/>
        <end position="42"/>
    </location>
</feature>
<dbReference type="RefSeq" id="WP_201951913.1">
    <property type="nucleotide sequence ID" value="NZ_JAERRJ010000010.1"/>
</dbReference>
<keyword evidence="1" id="KW-0812">Transmembrane</keyword>
<feature type="transmembrane region" description="Helical" evidence="1">
    <location>
        <begin position="224"/>
        <end position="245"/>
    </location>
</feature>
<feature type="transmembrane region" description="Helical" evidence="1">
    <location>
        <begin position="143"/>
        <end position="159"/>
    </location>
</feature>
<dbReference type="EMBL" id="JAERRJ010000010">
    <property type="protein sequence ID" value="MBL1077855.1"/>
    <property type="molecule type" value="Genomic_DNA"/>
</dbReference>
<comment type="caution">
    <text evidence="2">The sequence shown here is derived from an EMBL/GenBank/DDBJ whole genome shotgun (WGS) entry which is preliminary data.</text>
</comment>
<accession>A0ABS1MB18</accession>
<gene>
    <name evidence="2" type="ORF">JK358_25965</name>
</gene>